<proteinExistence type="predicted"/>
<dbReference type="Pfam" id="PF14223">
    <property type="entry name" value="Retrotran_gag_2"/>
    <property type="match status" value="1"/>
</dbReference>
<dbReference type="GeneID" id="103699105"/>
<reference evidence="2" key="1">
    <citation type="submission" date="2025-08" db="UniProtKB">
        <authorList>
            <consortium name="RefSeq"/>
        </authorList>
    </citation>
    <scope>IDENTIFICATION</scope>
    <source>
        <tissue evidence="2">Young leaves</tissue>
    </source>
</reference>
<dbReference type="OrthoDB" id="682681at2759"/>
<name>A0A8B7BKC3_PHODC</name>
<keyword evidence="1" id="KW-1185">Reference proteome</keyword>
<organism evidence="1 2">
    <name type="scientific">Phoenix dactylifera</name>
    <name type="common">Date palm</name>
    <dbReference type="NCBI Taxonomy" id="42345"/>
    <lineage>
        <taxon>Eukaryota</taxon>
        <taxon>Viridiplantae</taxon>
        <taxon>Streptophyta</taxon>
        <taxon>Embryophyta</taxon>
        <taxon>Tracheophyta</taxon>
        <taxon>Spermatophyta</taxon>
        <taxon>Magnoliopsida</taxon>
        <taxon>Liliopsida</taxon>
        <taxon>Arecaceae</taxon>
        <taxon>Coryphoideae</taxon>
        <taxon>Phoeniceae</taxon>
        <taxon>Phoenix</taxon>
    </lineage>
</organism>
<accession>A0A8B7BKC3</accession>
<protein>
    <submittedName>
        <fullName evidence="2">Uncharacterized protein LOC103699105</fullName>
    </submittedName>
</protein>
<dbReference type="AlphaFoldDB" id="A0A8B7BKC3"/>
<evidence type="ECO:0000313" key="1">
    <source>
        <dbReference type="Proteomes" id="UP000228380"/>
    </source>
</evidence>
<sequence>MDLDLALRVDEPAVPTESSPAVERMGYERWERSNRLSLMLIKAYVSKSIRGSIPQCDKVKDYIKAIEEQFVSSDKALANTLLNKLSMMKHHKSRSVRKHIMEMRDIAAQLKSLEIEISESFLVHFILNSLPAEYGPFKISYNTHKEKWSVNELLTMCVQEEERLKHENLESANFVTH</sequence>
<dbReference type="PANTHER" id="PTHR35317:SF23">
    <property type="entry name" value="OS04G0629600 PROTEIN"/>
    <property type="match status" value="1"/>
</dbReference>
<dbReference type="KEGG" id="pda:103699105"/>
<dbReference type="Proteomes" id="UP000228380">
    <property type="component" value="Unplaced"/>
</dbReference>
<dbReference type="PANTHER" id="PTHR35317">
    <property type="entry name" value="OS04G0629600 PROTEIN"/>
    <property type="match status" value="1"/>
</dbReference>
<dbReference type="RefSeq" id="XP_008779379.2">
    <property type="nucleotide sequence ID" value="XM_008781157.2"/>
</dbReference>
<evidence type="ECO:0000313" key="2">
    <source>
        <dbReference type="RefSeq" id="XP_008779379.2"/>
    </source>
</evidence>
<gene>
    <name evidence="2" type="primary">LOC103699105</name>
</gene>